<dbReference type="Gene3D" id="1.10.287.1060">
    <property type="entry name" value="ESAT-6-like"/>
    <property type="match status" value="1"/>
</dbReference>
<evidence type="ECO:0000313" key="1">
    <source>
        <dbReference type="EMBL" id="SPM35229.1"/>
    </source>
</evidence>
<evidence type="ECO:0000313" key="2">
    <source>
        <dbReference type="Proteomes" id="UP000240988"/>
    </source>
</evidence>
<sequence>MAEELRVNPDALSHVGNELANHGETLLALQQSCHGAAEGAQSGWVGSSAGALSGLLDRWATVSSTHMGRFGEHSCGMHFAAAEFSETERRNTTAVAKVGEAANAATQL</sequence>
<gene>
    <name evidence="1" type="ORF">MRAB57_3051</name>
</gene>
<dbReference type="AlphaFoldDB" id="A0A2U3NUP7"/>
<dbReference type="RefSeq" id="WP_245835935.1">
    <property type="nucleotide sequence ID" value="NZ_LT721901.1"/>
</dbReference>
<dbReference type="STRING" id="1841860.GCA_900157375_03053"/>
<keyword evidence="2" id="KW-1185">Reference proteome</keyword>
<dbReference type="Proteomes" id="UP000240988">
    <property type="component" value="Unassembled WGS sequence"/>
</dbReference>
<evidence type="ECO:0008006" key="3">
    <source>
        <dbReference type="Google" id="ProtNLM"/>
    </source>
</evidence>
<dbReference type="SUPFAM" id="SSF140453">
    <property type="entry name" value="EsxAB dimer-like"/>
    <property type="match status" value="1"/>
</dbReference>
<reference evidence="1 2" key="1">
    <citation type="submission" date="2017-01" db="EMBL/GenBank/DDBJ databases">
        <authorList>
            <consortium name="Urmite Genomes"/>
        </authorList>
    </citation>
    <scope>NUCLEOTIDE SEQUENCE [LARGE SCALE GENOMIC DNA]</scope>
    <source>
        <strain evidence="1 2">AB57</strain>
    </source>
</reference>
<organism evidence="1 2">
    <name type="scientific">Mycobacterium rhizamassiliense</name>
    <dbReference type="NCBI Taxonomy" id="1841860"/>
    <lineage>
        <taxon>Bacteria</taxon>
        <taxon>Bacillati</taxon>
        <taxon>Actinomycetota</taxon>
        <taxon>Actinomycetes</taxon>
        <taxon>Mycobacteriales</taxon>
        <taxon>Mycobacteriaceae</taxon>
        <taxon>Mycobacterium</taxon>
    </lineage>
</organism>
<accession>A0A2U3NUP7</accession>
<dbReference type="EMBL" id="FUFA01000004">
    <property type="protein sequence ID" value="SPM35229.1"/>
    <property type="molecule type" value="Genomic_DNA"/>
</dbReference>
<name>A0A2U3NUP7_9MYCO</name>
<dbReference type="InterPro" id="IPR036689">
    <property type="entry name" value="ESAT-6-like_sf"/>
</dbReference>
<protein>
    <recommendedName>
        <fullName evidence="3">WXG100 family type VII secretion target</fullName>
    </recommendedName>
</protein>
<proteinExistence type="predicted"/>